<reference evidence="4 5" key="2">
    <citation type="journal article" date="2016" name="Int. J. Syst. Evol. Microbiol.">
        <title>Lutibacter profundi sp. nov., isolated from a deep-sea hydrothermal system on the Arctic Mid-Ocean Ridge and emended description of the genus Lutibacter.</title>
        <authorList>
            <person name="Le Moine Bauer S."/>
            <person name="Roalkvam I."/>
            <person name="Steen I.H."/>
            <person name="Dahle H."/>
        </authorList>
    </citation>
    <scope>NUCLEOTIDE SEQUENCE [LARGE SCALE GENOMIC DNA]</scope>
    <source>
        <strain evidence="4 5">LP1</strain>
    </source>
</reference>
<dbReference type="GO" id="GO:0032259">
    <property type="term" value="P:methylation"/>
    <property type="evidence" value="ECO:0007669"/>
    <property type="project" value="UniProtKB-KW"/>
</dbReference>
<sequence>MENEVSKIFGLRAVIEAINSGKTISKVYLQKDLSGHLFSELNTLIKRHNIAVSHVPIEKLNRLSKNSNHQGVAAQISPIEFADLDTLITTTLEKTETPLFLLLDQISDVRNFGAIIRTAECAGVHGIIIQKQGNAPISADTVKTSAGAAFKIPICKVDHIKDAIFQFQAANIQLVAATEKTENLIYNVDLTVPTAIVMGSEERGINPSILKIVDSKAKLPLLGEIESLNVSVACGAFLYETLRQRLA</sequence>
<dbReference type="KEGG" id="lut:Lupro_05150"/>
<dbReference type="SUPFAM" id="SSF55315">
    <property type="entry name" value="L30e-like"/>
    <property type="match status" value="1"/>
</dbReference>
<dbReference type="AlphaFoldDB" id="A0A0X8G5W5"/>
<evidence type="ECO:0000313" key="5">
    <source>
        <dbReference type="Proteomes" id="UP000059672"/>
    </source>
</evidence>
<dbReference type="PANTHER" id="PTHR46429">
    <property type="entry name" value="23S RRNA (GUANOSINE-2'-O-)-METHYLTRANSFERASE RLMB"/>
    <property type="match status" value="1"/>
</dbReference>
<dbReference type="InterPro" id="IPR029026">
    <property type="entry name" value="tRNA_m1G_MTases_N"/>
</dbReference>
<dbReference type="RefSeq" id="WP_068206905.1">
    <property type="nucleotide sequence ID" value="NZ_CP013355.1"/>
</dbReference>
<dbReference type="EMBL" id="CP013355">
    <property type="protein sequence ID" value="AMC10666.1"/>
    <property type="molecule type" value="Genomic_DNA"/>
</dbReference>
<keyword evidence="5" id="KW-1185">Reference proteome</keyword>
<dbReference type="Gene3D" id="3.40.1280.10">
    <property type="match status" value="1"/>
</dbReference>
<protein>
    <submittedName>
        <fullName evidence="4">RNA methyltransferase</fullName>
    </submittedName>
</protein>
<dbReference type="CDD" id="cd18103">
    <property type="entry name" value="SpoU-like_RlmB"/>
    <property type="match status" value="1"/>
</dbReference>
<dbReference type="GO" id="GO:0006396">
    <property type="term" value="P:RNA processing"/>
    <property type="evidence" value="ECO:0007669"/>
    <property type="project" value="InterPro"/>
</dbReference>
<accession>A0A0X8G5W5</accession>
<dbReference type="Proteomes" id="UP000059672">
    <property type="component" value="Chromosome"/>
</dbReference>
<dbReference type="InterPro" id="IPR029028">
    <property type="entry name" value="Alpha/beta_knot_MTases"/>
</dbReference>
<dbReference type="SMART" id="SM00967">
    <property type="entry name" value="SpoU_sub_bind"/>
    <property type="match status" value="1"/>
</dbReference>
<dbReference type="InterPro" id="IPR013123">
    <property type="entry name" value="SpoU_subst-bd"/>
</dbReference>
<dbReference type="OrthoDB" id="9794400at2"/>
<evidence type="ECO:0000256" key="1">
    <source>
        <dbReference type="ARBA" id="ARBA00022603"/>
    </source>
</evidence>
<dbReference type="PATRIC" id="fig|1622118.3.peg.1076"/>
<dbReference type="InterPro" id="IPR004441">
    <property type="entry name" value="rRNA_MeTrfase_TrmH"/>
</dbReference>
<feature type="domain" description="RNA 2-O ribose methyltransferase substrate binding" evidence="3">
    <location>
        <begin position="7"/>
        <end position="82"/>
    </location>
</feature>
<dbReference type="STRING" id="1622118.Lupro_05150"/>
<dbReference type="Pfam" id="PF00588">
    <property type="entry name" value="SpoU_methylase"/>
    <property type="match status" value="1"/>
</dbReference>
<organism evidence="4 5">
    <name type="scientific">Lutibacter profundi</name>
    <dbReference type="NCBI Taxonomy" id="1622118"/>
    <lineage>
        <taxon>Bacteria</taxon>
        <taxon>Pseudomonadati</taxon>
        <taxon>Bacteroidota</taxon>
        <taxon>Flavobacteriia</taxon>
        <taxon>Flavobacteriales</taxon>
        <taxon>Flavobacteriaceae</taxon>
        <taxon>Lutibacter</taxon>
    </lineage>
</organism>
<evidence type="ECO:0000256" key="2">
    <source>
        <dbReference type="ARBA" id="ARBA00022679"/>
    </source>
</evidence>
<dbReference type="SUPFAM" id="SSF75217">
    <property type="entry name" value="alpha/beta knot"/>
    <property type="match status" value="1"/>
</dbReference>
<dbReference type="GO" id="GO:0003723">
    <property type="term" value="F:RNA binding"/>
    <property type="evidence" value="ECO:0007669"/>
    <property type="project" value="InterPro"/>
</dbReference>
<dbReference type="InterPro" id="IPR001537">
    <property type="entry name" value="SpoU_MeTrfase"/>
</dbReference>
<dbReference type="Gene3D" id="3.30.1330.30">
    <property type="match status" value="1"/>
</dbReference>
<reference evidence="5" key="1">
    <citation type="submission" date="2015-12" db="EMBL/GenBank/DDBJ databases">
        <title>Complete genome sequence of Lutibacter profundus strain LP1.</title>
        <authorList>
            <person name="Wissuwa J."/>
            <person name="Le Moine Bauer S."/>
            <person name="Stokke R."/>
            <person name="Dahle H."/>
            <person name="Steen I.H."/>
        </authorList>
    </citation>
    <scope>NUCLEOTIDE SEQUENCE [LARGE SCALE GENOMIC DNA]</scope>
    <source>
        <strain evidence="5">LP1</strain>
    </source>
</reference>
<dbReference type="PANTHER" id="PTHR46429:SF1">
    <property type="entry name" value="23S RRNA (GUANOSINE-2'-O-)-METHYLTRANSFERASE RLMB"/>
    <property type="match status" value="1"/>
</dbReference>
<gene>
    <name evidence="4" type="ORF">Lupro_05150</name>
</gene>
<dbReference type="NCBIfam" id="TIGR00186">
    <property type="entry name" value="rRNA_methyl_3"/>
    <property type="match status" value="1"/>
</dbReference>
<keyword evidence="1 4" id="KW-0489">Methyltransferase</keyword>
<dbReference type="InterPro" id="IPR029064">
    <property type="entry name" value="Ribosomal_eL30-like_sf"/>
</dbReference>
<keyword evidence="2 4" id="KW-0808">Transferase</keyword>
<proteinExistence type="predicted"/>
<dbReference type="GO" id="GO:0005829">
    <property type="term" value="C:cytosol"/>
    <property type="evidence" value="ECO:0007669"/>
    <property type="project" value="TreeGrafter"/>
</dbReference>
<name>A0A0X8G5W5_9FLAO</name>
<dbReference type="Pfam" id="PF08032">
    <property type="entry name" value="SpoU_sub_bind"/>
    <property type="match status" value="1"/>
</dbReference>
<evidence type="ECO:0000313" key="4">
    <source>
        <dbReference type="EMBL" id="AMC10666.1"/>
    </source>
</evidence>
<dbReference type="GO" id="GO:0008173">
    <property type="term" value="F:RNA methyltransferase activity"/>
    <property type="evidence" value="ECO:0007669"/>
    <property type="project" value="InterPro"/>
</dbReference>
<evidence type="ECO:0000259" key="3">
    <source>
        <dbReference type="SMART" id="SM00967"/>
    </source>
</evidence>